<dbReference type="InterPro" id="IPR012327">
    <property type="entry name" value="MeTrfase_D12"/>
</dbReference>
<dbReference type="GO" id="GO:0043565">
    <property type="term" value="F:sequence-specific DNA binding"/>
    <property type="evidence" value="ECO:0007669"/>
    <property type="project" value="TreeGrafter"/>
</dbReference>
<reference evidence="4" key="1">
    <citation type="submission" date="2024-03" db="EMBL/GenBank/DDBJ databases">
        <title>Psychrobacter raelis sp. nov. isolated from a dog with peritonitis.</title>
        <authorList>
            <person name="Schiavone A."/>
            <person name="Manzulli V."/>
            <person name="Camarda A."/>
            <person name="Cafiero M.A."/>
            <person name="Vasco I."/>
            <person name="Marino L."/>
            <person name="Pennuzzi G."/>
            <person name="Serrecchia L."/>
            <person name="Galante D."/>
            <person name="Pugliese N."/>
        </authorList>
    </citation>
    <scope>NUCLEOTIDE SEQUENCE</scope>
    <source>
        <strain evidence="4">PraFG1</strain>
    </source>
</reference>
<dbReference type="SUPFAM" id="SSF53335">
    <property type="entry name" value="S-adenosyl-L-methionine-dependent methyltransferases"/>
    <property type="match status" value="1"/>
</dbReference>
<protein>
    <submittedName>
        <fullName evidence="4">DNA adenine methylase</fullName>
    </submittedName>
</protein>
<dbReference type="GO" id="GO:0032259">
    <property type="term" value="P:methylation"/>
    <property type="evidence" value="ECO:0007669"/>
    <property type="project" value="UniProtKB-KW"/>
</dbReference>
<dbReference type="KEGG" id="prae:MN210_08370"/>
<dbReference type="Pfam" id="PF02086">
    <property type="entry name" value="MethyltransfD12"/>
    <property type="match status" value="1"/>
</dbReference>
<dbReference type="EMBL" id="CP093310">
    <property type="protein sequence ID" value="UNK04369.2"/>
    <property type="molecule type" value="Genomic_DNA"/>
</dbReference>
<dbReference type="RefSeq" id="WP_338411896.1">
    <property type="nucleotide sequence ID" value="NZ_CP093310.2"/>
</dbReference>
<keyword evidence="5" id="KW-1185">Reference proteome</keyword>
<keyword evidence="2" id="KW-0808">Transferase</keyword>
<sequence length="99" mass="11120">MCRDKLCIFFKNKKASAVAKPFLKWAGGKSQLIPEIVKRLPEYVYNKSPYQYVEPFVGSGAVALHLLDSPHPPTKVILNDINSDLINLYRATNSNINSI</sequence>
<dbReference type="PANTHER" id="PTHR30481">
    <property type="entry name" value="DNA ADENINE METHYLASE"/>
    <property type="match status" value="1"/>
</dbReference>
<dbReference type="PANTHER" id="PTHR30481:SF3">
    <property type="entry name" value="DNA ADENINE METHYLASE"/>
    <property type="match status" value="1"/>
</dbReference>
<evidence type="ECO:0000256" key="2">
    <source>
        <dbReference type="ARBA" id="ARBA00022679"/>
    </source>
</evidence>
<evidence type="ECO:0000256" key="3">
    <source>
        <dbReference type="ARBA" id="ARBA00022691"/>
    </source>
</evidence>
<gene>
    <name evidence="4" type="ORF">MN210_08370</name>
</gene>
<dbReference type="InterPro" id="IPR029063">
    <property type="entry name" value="SAM-dependent_MTases_sf"/>
</dbReference>
<evidence type="ECO:0000313" key="4">
    <source>
        <dbReference type="EMBL" id="UNK04369.2"/>
    </source>
</evidence>
<organism evidence="4 5">
    <name type="scientific">Psychrobacter raelei</name>
    <dbReference type="NCBI Taxonomy" id="2565531"/>
    <lineage>
        <taxon>Bacteria</taxon>
        <taxon>Pseudomonadati</taxon>
        <taxon>Pseudomonadota</taxon>
        <taxon>Gammaproteobacteria</taxon>
        <taxon>Moraxellales</taxon>
        <taxon>Moraxellaceae</taxon>
        <taxon>Psychrobacter</taxon>
    </lineage>
</organism>
<dbReference type="GO" id="GO:0009007">
    <property type="term" value="F:site-specific DNA-methyltransferase (adenine-specific) activity"/>
    <property type="evidence" value="ECO:0007669"/>
    <property type="project" value="UniProtKB-EC"/>
</dbReference>
<accession>A0AAT9PA99</accession>
<evidence type="ECO:0000256" key="1">
    <source>
        <dbReference type="ARBA" id="ARBA00022603"/>
    </source>
</evidence>
<dbReference type="GO" id="GO:0006298">
    <property type="term" value="P:mismatch repair"/>
    <property type="evidence" value="ECO:0007669"/>
    <property type="project" value="TreeGrafter"/>
</dbReference>
<dbReference type="AlphaFoldDB" id="A0AAT9PA99"/>
<proteinExistence type="predicted"/>
<dbReference type="Gene3D" id="3.40.50.150">
    <property type="entry name" value="Vaccinia Virus protein VP39"/>
    <property type="match status" value="1"/>
</dbReference>
<keyword evidence="1 4" id="KW-0489">Methyltransferase</keyword>
<keyword evidence="3" id="KW-0949">S-adenosyl-L-methionine</keyword>
<dbReference type="GO" id="GO:0009307">
    <property type="term" value="P:DNA restriction-modification system"/>
    <property type="evidence" value="ECO:0007669"/>
    <property type="project" value="InterPro"/>
</dbReference>
<dbReference type="PRINTS" id="PR00505">
    <property type="entry name" value="D12N6MTFRASE"/>
</dbReference>
<dbReference type="GO" id="GO:1904047">
    <property type="term" value="F:S-adenosyl-L-methionine binding"/>
    <property type="evidence" value="ECO:0007669"/>
    <property type="project" value="TreeGrafter"/>
</dbReference>
<evidence type="ECO:0000313" key="5">
    <source>
        <dbReference type="Proteomes" id="UP000829560"/>
    </source>
</evidence>
<name>A0AAT9PA99_9GAMM</name>
<dbReference type="Proteomes" id="UP000829560">
    <property type="component" value="Chromosome"/>
</dbReference>